<dbReference type="Gene3D" id="3.90.190.10">
    <property type="entry name" value="Protein tyrosine phosphatase superfamily"/>
    <property type="match status" value="1"/>
</dbReference>
<dbReference type="GO" id="GO:0005737">
    <property type="term" value="C:cytoplasm"/>
    <property type="evidence" value="ECO:0007669"/>
    <property type="project" value="TreeGrafter"/>
</dbReference>
<keyword evidence="3" id="KW-1185">Reference proteome</keyword>
<dbReference type="Proteomes" id="UP000326354">
    <property type="component" value="Chromosome"/>
</dbReference>
<dbReference type="PANTHER" id="PTHR46377">
    <property type="entry name" value="DUAL SPECIFICITY PROTEIN PHOSPHATASE 19"/>
    <property type="match status" value="1"/>
</dbReference>
<dbReference type="InterPro" id="IPR000340">
    <property type="entry name" value="Dual-sp_phosphatase_cat-dom"/>
</dbReference>
<accession>A0A5S9F0Z1</accession>
<dbReference type="AlphaFoldDB" id="A0A5S9F0Z1"/>
<organism evidence="2 3">
    <name type="scientific">Uabimicrobium amorphum</name>
    <dbReference type="NCBI Taxonomy" id="2596890"/>
    <lineage>
        <taxon>Bacteria</taxon>
        <taxon>Pseudomonadati</taxon>
        <taxon>Planctomycetota</taxon>
        <taxon>Candidatus Uabimicrobiia</taxon>
        <taxon>Candidatus Uabimicrobiales</taxon>
        <taxon>Candidatus Uabimicrobiaceae</taxon>
        <taxon>Candidatus Uabimicrobium</taxon>
    </lineage>
</organism>
<dbReference type="OrthoDB" id="251220at2"/>
<dbReference type="InterPro" id="IPR029021">
    <property type="entry name" value="Prot-tyrosine_phosphatase-like"/>
</dbReference>
<dbReference type="PROSITE" id="PS50056">
    <property type="entry name" value="TYR_PHOSPHATASE_2"/>
    <property type="match status" value="1"/>
</dbReference>
<evidence type="ECO:0000259" key="1">
    <source>
        <dbReference type="PROSITE" id="PS50056"/>
    </source>
</evidence>
<proteinExistence type="predicted"/>
<dbReference type="InterPro" id="IPR016130">
    <property type="entry name" value="Tyr_Pase_AS"/>
</dbReference>
<reference evidence="2 3" key="1">
    <citation type="submission" date="2019-08" db="EMBL/GenBank/DDBJ databases">
        <title>Complete genome sequence of Candidatus Uab amorphum.</title>
        <authorList>
            <person name="Shiratori T."/>
            <person name="Suzuki S."/>
            <person name="Kakizawa Y."/>
            <person name="Ishida K."/>
        </authorList>
    </citation>
    <scope>NUCLEOTIDE SEQUENCE [LARGE SCALE GENOMIC DNA]</scope>
    <source>
        <strain evidence="2 3">SRT547</strain>
    </source>
</reference>
<dbReference type="KEGG" id="uam:UABAM_00458"/>
<dbReference type="InterPro" id="IPR000387">
    <property type="entry name" value="Tyr_Pase_dom"/>
</dbReference>
<dbReference type="PROSITE" id="PS00383">
    <property type="entry name" value="TYR_PHOSPHATASE_1"/>
    <property type="match status" value="1"/>
</dbReference>
<feature type="domain" description="Tyrosine specific protein phosphatases" evidence="1">
    <location>
        <begin position="79"/>
        <end position="117"/>
    </location>
</feature>
<dbReference type="GO" id="GO:0008579">
    <property type="term" value="F:JUN kinase phosphatase activity"/>
    <property type="evidence" value="ECO:0007669"/>
    <property type="project" value="TreeGrafter"/>
</dbReference>
<dbReference type="SUPFAM" id="SSF52799">
    <property type="entry name" value="(Phosphotyrosine protein) phosphatases II"/>
    <property type="match status" value="1"/>
</dbReference>
<dbReference type="PANTHER" id="PTHR46377:SF1">
    <property type="entry name" value="DUAL SPECIFICITY PROTEIN PHOSPHATASE 19"/>
    <property type="match status" value="1"/>
</dbReference>
<evidence type="ECO:0000313" key="3">
    <source>
        <dbReference type="Proteomes" id="UP000326354"/>
    </source>
</evidence>
<dbReference type="Pfam" id="PF00782">
    <property type="entry name" value="DSPc"/>
    <property type="match status" value="1"/>
</dbReference>
<evidence type="ECO:0000313" key="2">
    <source>
        <dbReference type="EMBL" id="BBM82115.1"/>
    </source>
</evidence>
<sequence length="159" mass="18236">MNITIRDVFQAQKLLAIKPNHYFVVSISSPRNVHILCGAKDILYLAFDDAEPSREKSARLATKKHCQKALDFLRDKDNLLVHCQAGISRSTAIVLGHLLEKFAKDYRQAIDMLFAIRNCAKPNKFIVGMMCEILGMDNEYDNVIDAIREKREQQGFFIY</sequence>
<dbReference type="CDD" id="cd14498">
    <property type="entry name" value="DSP"/>
    <property type="match status" value="1"/>
</dbReference>
<gene>
    <name evidence="2" type="ORF">UABAM_00458</name>
</gene>
<name>A0A5S9F0Z1_UABAM</name>
<dbReference type="EMBL" id="AP019860">
    <property type="protein sequence ID" value="BBM82115.1"/>
    <property type="molecule type" value="Genomic_DNA"/>
</dbReference>
<dbReference type="RefSeq" id="WP_151966368.1">
    <property type="nucleotide sequence ID" value="NZ_AP019860.1"/>
</dbReference>
<protein>
    <submittedName>
        <fullName evidence="2">Phosphatase</fullName>
    </submittedName>
</protein>